<feature type="transmembrane region" description="Helical" evidence="9">
    <location>
        <begin position="1764"/>
        <end position="1784"/>
    </location>
</feature>
<evidence type="ECO:0000256" key="6">
    <source>
        <dbReference type="ARBA" id="ARBA00034414"/>
    </source>
</evidence>
<keyword evidence="4" id="KW-0378">Hydrolase</keyword>
<reference evidence="12 13" key="1">
    <citation type="journal article" date="2024" name="Front. Microbiol.">
        <title>Pangenomic and biochemical analyses of Helcococcus ovis reveal widespread tetracycline resistance and a novel bacterial species, Helcococcus bovis.</title>
        <authorList>
            <person name="Cunha F."/>
            <person name="Zhai Y."/>
            <person name="Casaro S."/>
            <person name="Jones K.L."/>
            <person name="Hernandez M."/>
            <person name="Bisinotto R.S."/>
            <person name="Kariyawasam S."/>
            <person name="Brown M.B."/>
            <person name="Phillips A."/>
            <person name="Jeong K.C."/>
            <person name="Galvao K.N."/>
        </authorList>
    </citation>
    <scope>NUCLEOTIDE SEQUENCE [LARGE SCALE GENOMIC DNA]</scope>
    <source>
        <strain evidence="12 13">KG197</strain>
    </source>
</reference>
<name>A0ABW9F8S0_9FIRM</name>
<gene>
    <name evidence="12" type="ORF">ABGF40_08405</name>
</gene>
<organism evidence="12 13">
    <name type="scientific">Helcococcus bovis</name>
    <dbReference type="NCBI Taxonomy" id="3153252"/>
    <lineage>
        <taxon>Bacteria</taxon>
        <taxon>Bacillati</taxon>
        <taxon>Bacillota</taxon>
        <taxon>Tissierellia</taxon>
        <taxon>Tissierellales</taxon>
        <taxon>Peptoniphilaceae</taxon>
        <taxon>Helcococcus</taxon>
    </lineage>
</organism>
<keyword evidence="13" id="KW-1185">Reference proteome</keyword>
<comment type="catalytic activity">
    <reaction evidence="6">
        <text>an N(4)-(oligosaccharide-(1-&gt;3)-[oligosaccharide-(1-&gt;6)]-beta-D-Man-(1-&gt;4)-beta-D-GlcNAc-(1-&gt;4)-alpha-D-GlcNAc)-L-asparaginyl-[protein] + H2O = an oligosaccharide-(1-&gt;3)-[oligosaccharide-(1-&gt;6)]-beta-D-Man-(1-&gt;4)-D-GlcNAc + N(4)-(N-acetyl-beta-D-glucosaminyl)-L-asparaginyl-[protein]</text>
        <dbReference type="Rhea" id="RHEA:73067"/>
        <dbReference type="Rhea" id="RHEA-COMP:12603"/>
        <dbReference type="Rhea" id="RHEA-COMP:18176"/>
        <dbReference type="ChEBI" id="CHEBI:15377"/>
        <dbReference type="ChEBI" id="CHEBI:132248"/>
        <dbReference type="ChEBI" id="CHEBI:192714"/>
        <dbReference type="ChEBI" id="CHEBI:192715"/>
        <dbReference type="EC" id="3.2.1.96"/>
    </reaction>
</comment>
<dbReference type="Pfam" id="PF00754">
    <property type="entry name" value="F5_F8_type_C"/>
    <property type="match status" value="1"/>
</dbReference>
<dbReference type="PROSITE" id="PS50093">
    <property type="entry name" value="PKD"/>
    <property type="match status" value="1"/>
</dbReference>
<dbReference type="PROSITE" id="PS50022">
    <property type="entry name" value="FA58C_3"/>
    <property type="match status" value="1"/>
</dbReference>
<evidence type="ECO:0000259" key="11">
    <source>
        <dbReference type="PROSITE" id="PS50093"/>
    </source>
</evidence>
<dbReference type="InterPro" id="IPR000601">
    <property type="entry name" value="PKD_dom"/>
</dbReference>
<evidence type="ECO:0000256" key="8">
    <source>
        <dbReference type="SAM" id="MobiDB-lite"/>
    </source>
</evidence>
<dbReference type="InterPro" id="IPR008979">
    <property type="entry name" value="Galactose-bd-like_sf"/>
</dbReference>
<evidence type="ECO:0000256" key="4">
    <source>
        <dbReference type="ARBA" id="ARBA00022801"/>
    </source>
</evidence>
<feature type="domain" description="F5/8 type C" evidence="10">
    <location>
        <begin position="753"/>
        <end position="897"/>
    </location>
</feature>
<evidence type="ECO:0000256" key="7">
    <source>
        <dbReference type="SAM" id="Coils"/>
    </source>
</evidence>
<evidence type="ECO:0000256" key="2">
    <source>
        <dbReference type="ARBA" id="ARBA00012566"/>
    </source>
</evidence>
<dbReference type="RefSeq" id="WP_408127040.1">
    <property type="nucleotide sequence ID" value="NZ_JBFNFH010000028.1"/>
</dbReference>
<dbReference type="InterPro" id="IPR035986">
    <property type="entry name" value="PKD_dom_sf"/>
</dbReference>
<dbReference type="PANTHER" id="PTHR13246">
    <property type="entry name" value="ENDO BETA N-ACETYLGLUCOSAMINIDASE"/>
    <property type="match status" value="1"/>
</dbReference>
<keyword evidence="3" id="KW-0732">Signal</keyword>
<dbReference type="CDD" id="cd00146">
    <property type="entry name" value="PKD"/>
    <property type="match status" value="1"/>
</dbReference>
<dbReference type="EMBL" id="JBFNFH010000028">
    <property type="protein sequence ID" value="MFM1525677.1"/>
    <property type="molecule type" value="Genomic_DNA"/>
</dbReference>
<protein>
    <recommendedName>
        <fullName evidence="2">mannosyl-glycoprotein endo-beta-N-acetylglucosaminidase</fullName>
        <ecNumber evidence="2">3.2.1.96</ecNumber>
    </recommendedName>
</protein>
<accession>A0ABW9F8S0</accession>
<evidence type="ECO:0000256" key="9">
    <source>
        <dbReference type="SAM" id="Phobius"/>
    </source>
</evidence>
<dbReference type="InterPro" id="IPR054110">
    <property type="entry name" value="EndoD-like_D2"/>
</dbReference>
<keyword evidence="7" id="KW-0175">Coiled coil</keyword>
<dbReference type="PROSITE" id="PS01095">
    <property type="entry name" value="GH18_1"/>
    <property type="match status" value="1"/>
</dbReference>
<feature type="compositionally biased region" description="Polar residues" evidence="8">
    <location>
        <begin position="1730"/>
        <end position="1754"/>
    </location>
</feature>
<keyword evidence="9" id="KW-1133">Transmembrane helix</keyword>
<dbReference type="SUPFAM" id="SSF49299">
    <property type="entry name" value="PKD domain"/>
    <property type="match status" value="1"/>
</dbReference>
<dbReference type="Pfam" id="PF23916">
    <property type="entry name" value="TIM-barrel_EndoS"/>
    <property type="match status" value="1"/>
</dbReference>
<evidence type="ECO:0000259" key="10">
    <source>
        <dbReference type="PROSITE" id="PS50022"/>
    </source>
</evidence>
<dbReference type="Proteomes" id="UP001629536">
    <property type="component" value="Unassembled WGS sequence"/>
</dbReference>
<keyword evidence="9" id="KW-0812">Transmembrane</keyword>
<dbReference type="InterPro" id="IPR013783">
    <property type="entry name" value="Ig-like_fold"/>
</dbReference>
<comment type="similarity">
    <text evidence="1">Belongs to the glycosyl hydrolase 18 family.</text>
</comment>
<dbReference type="Pfam" id="PF00801">
    <property type="entry name" value="PKD"/>
    <property type="match status" value="1"/>
</dbReference>
<dbReference type="SUPFAM" id="SSF49785">
    <property type="entry name" value="Galactose-binding domain-like"/>
    <property type="match status" value="1"/>
</dbReference>
<dbReference type="SUPFAM" id="SSF51445">
    <property type="entry name" value="(Trans)glycosidases"/>
    <property type="match status" value="1"/>
</dbReference>
<dbReference type="Gene3D" id="2.60.120.260">
    <property type="entry name" value="Galactose-binding domain-like"/>
    <property type="match status" value="2"/>
</dbReference>
<dbReference type="Gene3D" id="3.20.20.80">
    <property type="entry name" value="Glycosidases"/>
    <property type="match status" value="2"/>
</dbReference>
<sequence length="1790" mass="202962">MHKTRIRTNLRIFCLIIGVIMLMAGNVVKAKEFERPTAGHYFPNDIVDWSLEKYPDQKNNISTVPLAKRAILEGEGTDAKNSDGKVMALMIANKNTSGSPAQGGNDYRYSYAFTHWQYIDTAVYWGGSSGEGIIVPPSADFTDAAHRNGVKVIGTIFFPPEAYGGKFEWIDEFLQKDKEGNYILVDKLIKMADTLGFDGWFINAETSGTWDTPNQLQDFMKIYNEKTDKTLVWYDSMIQRGYVSWQGQLNEFNEQFLRKDGKDISDEFFVDFRWQSSYLDSSYDQAKKIGFDPSNIFYGVNVQGEENFNMNIRDAYSDIVKYMQEGNSKGSTSLGLYVPDAAMRINSGKEGMDFWESTWKDEQLLWINRTGKLGENTGNGWSGVSNYYKEKTPITSLPFTSSFNQGAGDNFYIDGKLAKKGEFINRSTQDIMPTFRWLYENYGGNNLVPSFDLETVYYGGSSLKLSGTFEKDGTTENLLFGSKITIGENMKASIVKKGNAKVDLVFVEENGNKIVVEGKENKDEWDTVEYDLSKYNDKQIKKIGVKVTTTDPSVEKINIGKISIGETKENISITKFDVQQKEVRSGFIAKINFNIESSDENGQKTNVYIESQTGEKILVGTTNNNTLFVDNVYRPEGDKSVVKFVAIPVDSNNKEIVDGSKMLEFDFGNLEKPTSDFISDKSFVKVGEEVKFTSKSSLSTSSVEWYIPGAKQEKSTDKEFTTTFEKSGKYTVQLTAKNKAGENVVKKENFVVVYKDEYKIENVALMENKKVEVSGECNLSEAGDLAFDDNIMTKWCDNGHDHPWLKLTLPEKVTITGFELYNASEGGEDVAFNTRNYTIEVSENGEDWEKVVDVKNNKSGISSSAVLTSGKYVRLNIETGEQSGRVARIYEFKILGFKGDIKGIEEYKPEETLPQEDTKLKDIEAQIRKLENLKKDHIEHFVKKLSEKEGKENPEKVLELAKKADENMKYYKTMTAPEKKKMNPIEGPIMAGYFRTWHDKYASLEETMPNQFGDIPSEVDIAFVFANETPEYTLFWRKLAEEYVPKLNEQGTRVVRTVGAKMLVEDIDGNKFDNTQAGNKARAEYLVKNLVDKYGLDGLDIDIELENTMWRSEEGKFEQAKAVIEEISKLIGPKSGTDKLFIVDTNLTGSDEILKTTYDKINYLMFQAYGGNTTTLDSAWKTFISKDLGENKLNSNKFVPGFTFYEERDTHNWKDIVDGVEGSEASRYAAWQTTVGEKGGIFSYAIDRDGVQYGNDKIVKTDYNWTKELDVILKESSRKQRAIINLVAEYNKYNKIKNNGKDYEKESFGNLVKEASKAYTLIKNKVNTTYQDLENSVQRMRGAFKNLKDKYEPARDKAKQRLEALGLRNDISDKAINEAKDFESINEVVESYVDTLTKLLKDELNSLKRLKDKSSEEIKIEIDSLSELADLLLQSDKFTRDDLKEKEDAVRDLTLKALKEIQTNLEKQQSELEKSLKEKDEKINELDEKSKELQNQKELKEKEIVELEKLAEEREKEAKAESERIQKELEKVKSEQAEVAKSKKDAEENLNKKIKELEEKLSEQSKKKTPSIPLVPLTPATKEVAKSGENGNKGRDVLPENKEYTLVFENINKTLAEVSKDLYDVLSEEYKGGFESEIKEIHFVNKAGEKVIKFNSPMEVSIELKSLKLTDKDALRVFHLTENGFEEIKDVKVDGQKVMFKSASFSPFVFVKGDKVVEFSSDDKQKDENTQNGSKGNNSQEQGSKGLMQNNSQNTNPITGDSGILLFVILGGAAVLLFAAILIFRKSNKK</sequence>
<dbReference type="EC" id="3.2.1.96" evidence="2"/>
<evidence type="ECO:0000313" key="12">
    <source>
        <dbReference type="EMBL" id="MFM1525677.1"/>
    </source>
</evidence>
<proteinExistence type="inferred from homology"/>
<dbReference type="InterPro" id="IPR057016">
    <property type="entry name" value="EndoS_F2-like_TIM-barrel"/>
</dbReference>
<keyword evidence="5" id="KW-0326">Glycosidase</keyword>
<dbReference type="NCBIfam" id="TIGR01167">
    <property type="entry name" value="LPXTG_anchor"/>
    <property type="match status" value="1"/>
</dbReference>
<dbReference type="Pfam" id="PF21910">
    <property type="entry name" value="GH85_C"/>
    <property type="match status" value="1"/>
</dbReference>
<feature type="domain" description="PKD" evidence="11">
    <location>
        <begin position="673"/>
        <end position="752"/>
    </location>
</feature>
<keyword evidence="9" id="KW-0472">Membrane</keyword>
<dbReference type="Gene3D" id="2.60.40.10">
    <property type="entry name" value="Immunoglobulins"/>
    <property type="match status" value="1"/>
</dbReference>
<dbReference type="InterPro" id="IPR032979">
    <property type="entry name" value="ENGase"/>
</dbReference>
<evidence type="ECO:0000313" key="13">
    <source>
        <dbReference type="Proteomes" id="UP001629536"/>
    </source>
</evidence>
<dbReference type="InterPro" id="IPR022409">
    <property type="entry name" value="PKD/Chitinase_dom"/>
</dbReference>
<evidence type="ECO:0000256" key="5">
    <source>
        <dbReference type="ARBA" id="ARBA00023295"/>
    </source>
</evidence>
<dbReference type="InterPro" id="IPR005201">
    <property type="entry name" value="TIM_ENGase"/>
</dbReference>
<feature type="region of interest" description="Disordered" evidence="8">
    <location>
        <begin position="1721"/>
        <end position="1754"/>
    </location>
</feature>
<dbReference type="PANTHER" id="PTHR13246:SF1">
    <property type="entry name" value="CYTOSOLIC ENDO-BETA-N-ACETYLGLUCOSAMINIDASE"/>
    <property type="match status" value="1"/>
</dbReference>
<dbReference type="InterPro" id="IPR000421">
    <property type="entry name" value="FA58C"/>
</dbReference>
<evidence type="ECO:0000256" key="1">
    <source>
        <dbReference type="ARBA" id="ARBA00009336"/>
    </source>
</evidence>
<feature type="coiled-coil region" evidence="7">
    <location>
        <begin position="1451"/>
        <end position="1567"/>
    </location>
</feature>
<dbReference type="SMART" id="SM00089">
    <property type="entry name" value="PKD"/>
    <property type="match status" value="1"/>
</dbReference>
<comment type="caution">
    <text evidence="12">The sequence shown here is derived from an EMBL/GenBank/DDBJ whole genome shotgun (WGS) entry which is preliminary data.</text>
</comment>
<dbReference type="InterPro" id="IPR017853">
    <property type="entry name" value="GH"/>
</dbReference>
<evidence type="ECO:0000256" key="3">
    <source>
        <dbReference type="ARBA" id="ARBA00022729"/>
    </source>
</evidence>
<dbReference type="InterPro" id="IPR001579">
    <property type="entry name" value="Glyco_hydro_18_chit_AS"/>
</dbReference>
<feature type="coiled-coil region" evidence="7">
    <location>
        <begin position="913"/>
        <end position="940"/>
    </location>
</feature>
<dbReference type="Pfam" id="PF03644">
    <property type="entry name" value="Glyco_hydro_85"/>
    <property type="match status" value="1"/>
</dbReference>